<evidence type="ECO:0000256" key="4">
    <source>
        <dbReference type="ARBA" id="ARBA00023136"/>
    </source>
</evidence>
<dbReference type="PRINTS" id="PR00728">
    <property type="entry name" value="SIGNALPTASE"/>
</dbReference>
<keyword evidence="9" id="KW-0378">Hydrolase</keyword>
<keyword evidence="3 7" id="KW-1133">Transmembrane helix</keyword>
<dbReference type="InterPro" id="IPR001733">
    <property type="entry name" value="Peptidase_S26B"/>
</dbReference>
<keyword evidence="4 7" id="KW-0472">Membrane</keyword>
<dbReference type="EC" id="3.4.21.89" evidence="5"/>
<dbReference type="EMBL" id="JAJCIS010000014">
    <property type="protein sequence ID" value="MCB7388699.1"/>
    <property type="molecule type" value="Genomic_DNA"/>
</dbReference>
<evidence type="ECO:0000256" key="3">
    <source>
        <dbReference type="ARBA" id="ARBA00022989"/>
    </source>
</evidence>
<evidence type="ECO:0000256" key="1">
    <source>
        <dbReference type="ARBA" id="ARBA00004370"/>
    </source>
</evidence>
<feature type="domain" description="Peptidase S26" evidence="8">
    <location>
        <begin position="13"/>
        <end position="75"/>
    </location>
</feature>
<dbReference type="SUPFAM" id="SSF51306">
    <property type="entry name" value="LexA/Signal peptidase"/>
    <property type="match status" value="1"/>
</dbReference>
<dbReference type="InterPro" id="IPR019533">
    <property type="entry name" value="Peptidase_S26"/>
</dbReference>
<evidence type="ECO:0000256" key="2">
    <source>
        <dbReference type="ARBA" id="ARBA00022692"/>
    </source>
</evidence>
<protein>
    <recommendedName>
        <fullName evidence="5">Signal peptidase I</fullName>
        <ecNumber evidence="5">3.4.21.89</ecNumber>
    </recommendedName>
</protein>
<dbReference type="Proteomes" id="UP001299546">
    <property type="component" value="Unassembled WGS sequence"/>
</dbReference>
<evidence type="ECO:0000256" key="7">
    <source>
        <dbReference type="SAM" id="Phobius"/>
    </source>
</evidence>
<dbReference type="CDD" id="cd06530">
    <property type="entry name" value="S26_SPase_I"/>
    <property type="match status" value="1"/>
</dbReference>
<dbReference type="NCBIfam" id="TIGR02228">
    <property type="entry name" value="sigpep_I_arch"/>
    <property type="match status" value="1"/>
</dbReference>
<feature type="region of interest" description="Disordered" evidence="6">
    <location>
        <begin position="163"/>
        <end position="249"/>
    </location>
</feature>
<dbReference type="PANTHER" id="PTHR10806">
    <property type="entry name" value="SIGNAL PEPTIDASE COMPLEX CATALYTIC SUBUNIT SEC11"/>
    <property type="match status" value="1"/>
</dbReference>
<keyword evidence="10" id="KW-1185">Reference proteome</keyword>
<accession>A0ABS8DKG8</accession>
<feature type="transmembrane region" description="Helical" evidence="7">
    <location>
        <begin position="112"/>
        <end position="130"/>
    </location>
</feature>
<dbReference type="Pfam" id="PF10502">
    <property type="entry name" value="Peptidase_S26"/>
    <property type="match status" value="1"/>
</dbReference>
<evidence type="ECO:0000256" key="6">
    <source>
        <dbReference type="SAM" id="MobiDB-lite"/>
    </source>
</evidence>
<dbReference type="PANTHER" id="PTHR10806:SF6">
    <property type="entry name" value="SIGNAL PEPTIDASE COMPLEX CATALYTIC SUBUNIT SEC11"/>
    <property type="match status" value="1"/>
</dbReference>
<reference evidence="9 10" key="1">
    <citation type="submission" date="2021-10" db="EMBL/GenBank/DDBJ databases">
        <title>Collection of gut derived symbiotic bacterial strains cultured from healthy donors.</title>
        <authorList>
            <person name="Lin H."/>
            <person name="Littmann E."/>
            <person name="Kohout C."/>
            <person name="Pamer E.G."/>
        </authorList>
    </citation>
    <scope>NUCLEOTIDE SEQUENCE [LARGE SCALE GENOMIC DNA]</scope>
    <source>
        <strain evidence="9 10">DFI.1.165</strain>
    </source>
</reference>
<evidence type="ECO:0000313" key="10">
    <source>
        <dbReference type="Proteomes" id="UP001299546"/>
    </source>
</evidence>
<feature type="compositionally biased region" description="Basic and acidic residues" evidence="6">
    <location>
        <begin position="195"/>
        <end position="249"/>
    </location>
</feature>
<evidence type="ECO:0000313" key="9">
    <source>
        <dbReference type="EMBL" id="MCB7388699.1"/>
    </source>
</evidence>
<evidence type="ECO:0000256" key="5">
    <source>
        <dbReference type="NCBIfam" id="TIGR02228"/>
    </source>
</evidence>
<dbReference type="Gene3D" id="2.10.109.10">
    <property type="entry name" value="Umud Fragment, subunit A"/>
    <property type="match status" value="1"/>
</dbReference>
<proteinExistence type="predicted"/>
<name>A0ABS8DKG8_9FIRM</name>
<dbReference type="InterPro" id="IPR036286">
    <property type="entry name" value="LexA/Signal_pep-like_sf"/>
</dbReference>
<keyword evidence="2 7" id="KW-0812">Transmembrane</keyword>
<gene>
    <name evidence="9" type="ORF">LIZ65_15530</name>
</gene>
<dbReference type="GO" id="GO:0009003">
    <property type="term" value="F:signal peptidase activity"/>
    <property type="evidence" value="ECO:0007669"/>
    <property type="project" value="UniProtKB-EC"/>
</dbReference>
<feature type="transmembrane region" description="Helical" evidence="7">
    <location>
        <begin position="7"/>
        <end position="29"/>
    </location>
</feature>
<sequence length="378" mass="43828">MKKAFRIITGLLITLMITAILILVAPRIFGVKLYSVLSGSMEPAYSVGDLLYVFPQEASDIKEGDVITFVLNDDGTVATHRVVEVDKENKQFYTKGDANELSDGRPVRYENVLGKVKFAIPVIGFIIGYMSTVPGKIVTITIIVAIILLIFLLQTQIEKEEEDEEEDIWEARPERKSSSVKRRQTQTSETSRIVFNERKKDKKKENRRDSRKEENDEYRDEKIAVQKKTAAEPMKEPARKFAKESVPKEKIKHFNQERKSLRFEPRQTVDDREDIQVPDTYRKNSGRPVRHEPLDASLDYKCQKLQVCYKMLTLMETMWDDTINGDFRETQSQEVGVVYEDEPEIWNFDEGSYIDIEKNEKGGEKPYARKTEERYTIS</sequence>
<feature type="region of interest" description="Disordered" evidence="6">
    <location>
        <begin position="357"/>
        <end position="378"/>
    </location>
</feature>
<comment type="subcellular location">
    <subcellularLocation>
        <location evidence="1">Membrane</location>
    </subcellularLocation>
</comment>
<dbReference type="RefSeq" id="WP_066732886.1">
    <property type="nucleotide sequence ID" value="NZ_JAJCIQ010000014.1"/>
</dbReference>
<evidence type="ECO:0000259" key="8">
    <source>
        <dbReference type="Pfam" id="PF10502"/>
    </source>
</evidence>
<comment type="caution">
    <text evidence="9">The sequence shown here is derived from an EMBL/GenBank/DDBJ whole genome shotgun (WGS) entry which is preliminary data.</text>
</comment>
<organism evidence="9 10">
    <name type="scientific">Bariatricus massiliensis</name>
    <dbReference type="NCBI Taxonomy" id="1745713"/>
    <lineage>
        <taxon>Bacteria</taxon>
        <taxon>Bacillati</taxon>
        <taxon>Bacillota</taxon>
        <taxon>Clostridia</taxon>
        <taxon>Lachnospirales</taxon>
        <taxon>Lachnospiraceae</taxon>
        <taxon>Bariatricus</taxon>
    </lineage>
</organism>